<evidence type="ECO:0000256" key="5">
    <source>
        <dbReference type="ARBA" id="ARBA00023157"/>
    </source>
</evidence>
<dbReference type="EMBL" id="ABVL01000030">
    <property type="protein sequence ID" value="EDY16572.1"/>
    <property type="molecule type" value="Genomic_DNA"/>
</dbReference>
<keyword evidence="9" id="KW-1185">Reference proteome</keyword>
<gene>
    <name evidence="8" type="ORF">CfE428DRAFT_5851</name>
</gene>
<evidence type="ECO:0000256" key="2">
    <source>
        <dbReference type="ARBA" id="ARBA00022723"/>
    </source>
</evidence>
<comment type="caution">
    <text evidence="8">The sequence shown here is derived from an EMBL/GenBank/DDBJ whole genome shotgun (WGS) entry which is preliminary data.</text>
</comment>
<dbReference type="GO" id="GO:0046872">
    <property type="term" value="F:metal ion binding"/>
    <property type="evidence" value="ECO:0007669"/>
    <property type="project" value="UniProtKB-KW"/>
</dbReference>
<evidence type="ECO:0000313" key="9">
    <source>
        <dbReference type="Proteomes" id="UP000005824"/>
    </source>
</evidence>
<dbReference type="InterPro" id="IPR005805">
    <property type="entry name" value="Rieske_Fe-S_prot_C"/>
</dbReference>
<dbReference type="InterPro" id="IPR036922">
    <property type="entry name" value="Rieske_2Fe-2S_sf"/>
</dbReference>
<dbReference type="FunCoup" id="B4DAB1">
    <property type="interactions" value="79"/>
</dbReference>
<evidence type="ECO:0000256" key="1">
    <source>
        <dbReference type="ARBA" id="ARBA00022714"/>
    </source>
</evidence>
<dbReference type="PRINTS" id="PR00162">
    <property type="entry name" value="RIESKE"/>
</dbReference>
<dbReference type="PROSITE" id="PS51318">
    <property type="entry name" value="TAT"/>
    <property type="match status" value="1"/>
</dbReference>
<dbReference type="InterPro" id="IPR006311">
    <property type="entry name" value="TAT_signal"/>
</dbReference>
<dbReference type="GO" id="GO:0051537">
    <property type="term" value="F:2 iron, 2 sulfur cluster binding"/>
    <property type="evidence" value="ECO:0007669"/>
    <property type="project" value="UniProtKB-KW"/>
</dbReference>
<protein>
    <submittedName>
        <fullName evidence="8">Rieske (2Fe-2S) domain protein</fullName>
    </submittedName>
</protein>
<dbReference type="AlphaFoldDB" id="B4DAB1"/>
<keyword evidence="4" id="KW-0411">Iron-sulfur</keyword>
<evidence type="ECO:0000259" key="7">
    <source>
        <dbReference type="PROSITE" id="PS51296"/>
    </source>
</evidence>
<evidence type="ECO:0000256" key="6">
    <source>
        <dbReference type="ARBA" id="ARBA00034078"/>
    </source>
</evidence>
<reference evidence="8 9" key="1">
    <citation type="journal article" date="2011" name="J. Bacteriol.">
        <title>Genome sequence of Chthoniobacter flavus Ellin428, an aerobic heterotrophic soil bacterium.</title>
        <authorList>
            <person name="Kant R."/>
            <person name="van Passel M.W."/>
            <person name="Palva A."/>
            <person name="Lucas S."/>
            <person name="Lapidus A."/>
            <person name="Glavina Del Rio T."/>
            <person name="Dalin E."/>
            <person name="Tice H."/>
            <person name="Bruce D."/>
            <person name="Goodwin L."/>
            <person name="Pitluck S."/>
            <person name="Larimer F.W."/>
            <person name="Land M.L."/>
            <person name="Hauser L."/>
            <person name="Sangwan P."/>
            <person name="de Vos W.M."/>
            <person name="Janssen P.H."/>
            <person name="Smidt H."/>
        </authorList>
    </citation>
    <scope>NUCLEOTIDE SEQUENCE [LARGE SCALE GENOMIC DNA]</scope>
    <source>
        <strain evidence="8 9">Ellin428</strain>
    </source>
</reference>
<accession>B4DAB1</accession>
<keyword evidence="5" id="KW-1015">Disulfide bond</keyword>
<evidence type="ECO:0000256" key="4">
    <source>
        <dbReference type="ARBA" id="ARBA00023014"/>
    </source>
</evidence>
<keyword evidence="1" id="KW-0001">2Fe-2S</keyword>
<dbReference type="SUPFAM" id="SSF50022">
    <property type="entry name" value="ISP domain"/>
    <property type="match status" value="1"/>
</dbReference>
<proteinExistence type="predicted"/>
<dbReference type="InParanoid" id="B4DAB1"/>
<comment type="cofactor">
    <cofactor evidence="6">
        <name>[2Fe-2S] cluster</name>
        <dbReference type="ChEBI" id="CHEBI:190135"/>
    </cofactor>
</comment>
<dbReference type="STRING" id="497964.CfE428DRAFT_5851"/>
<sequence length="161" mass="18118">MSDQPHWKANFPIRQADEHEVSRRQFCKVACGSALAVGAGWLARDKLFPVPAATQPKLVGRIEEVPVGGYKLFRYPTEHQPCILVRLSENQFVAYSQSCTHLMCPVNYQHEKRQFYCPCHEGFFSAEDGRVLAGPPPRPLPSYPVEIRAGEIWVNPAIRGA</sequence>
<dbReference type="GO" id="GO:0016020">
    <property type="term" value="C:membrane"/>
    <property type="evidence" value="ECO:0007669"/>
    <property type="project" value="InterPro"/>
</dbReference>
<name>B4DAB1_9BACT</name>
<dbReference type="PANTHER" id="PTHR10134">
    <property type="entry name" value="CYTOCHROME B-C1 COMPLEX SUBUNIT RIESKE, MITOCHONDRIAL"/>
    <property type="match status" value="1"/>
</dbReference>
<dbReference type="Proteomes" id="UP000005824">
    <property type="component" value="Unassembled WGS sequence"/>
</dbReference>
<evidence type="ECO:0000256" key="3">
    <source>
        <dbReference type="ARBA" id="ARBA00023004"/>
    </source>
</evidence>
<dbReference type="RefSeq" id="WP_006983172.1">
    <property type="nucleotide sequence ID" value="NZ_ABVL01000030.1"/>
</dbReference>
<dbReference type="Pfam" id="PF00355">
    <property type="entry name" value="Rieske"/>
    <property type="match status" value="1"/>
</dbReference>
<dbReference type="InterPro" id="IPR017941">
    <property type="entry name" value="Rieske_2Fe-2S"/>
</dbReference>
<dbReference type="Gene3D" id="2.102.10.10">
    <property type="entry name" value="Rieske [2Fe-2S] iron-sulphur domain"/>
    <property type="match status" value="1"/>
</dbReference>
<keyword evidence="2" id="KW-0479">Metal-binding</keyword>
<dbReference type="PROSITE" id="PS51296">
    <property type="entry name" value="RIESKE"/>
    <property type="match status" value="1"/>
</dbReference>
<feature type="domain" description="Rieske" evidence="7">
    <location>
        <begin position="56"/>
        <end position="154"/>
    </location>
</feature>
<organism evidence="8 9">
    <name type="scientific">Chthoniobacter flavus Ellin428</name>
    <dbReference type="NCBI Taxonomy" id="497964"/>
    <lineage>
        <taxon>Bacteria</taxon>
        <taxon>Pseudomonadati</taxon>
        <taxon>Verrucomicrobiota</taxon>
        <taxon>Spartobacteria</taxon>
        <taxon>Chthoniobacterales</taxon>
        <taxon>Chthoniobacteraceae</taxon>
        <taxon>Chthoniobacter</taxon>
    </lineage>
</organism>
<dbReference type="InterPro" id="IPR014349">
    <property type="entry name" value="Rieske_Fe-S_prot"/>
</dbReference>
<keyword evidence="3" id="KW-0408">Iron</keyword>
<dbReference type="eggNOG" id="COG0723">
    <property type="taxonomic scope" value="Bacteria"/>
</dbReference>
<evidence type="ECO:0000313" key="8">
    <source>
        <dbReference type="EMBL" id="EDY16572.1"/>
    </source>
</evidence>